<dbReference type="Proteomes" id="UP000041770">
    <property type="component" value="Unassembled WGS sequence"/>
</dbReference>
<dbReference type="AlphaFoldDB" id="A0A656AX77"/>
<dbReference type="EMBL" id="CWQY01000006">
    <property type="protein sequence ID" value="CSC38474.1"/>
    <property type="molecule type" value="Genomic_DNA"/>
</dbReference>
<sequence length="51" mass="5642">MPQIALSAPLMLSVPHLNTETTTLHLHLFFRKFVRLASLSALLIPTALTSQ</sequence>
<gene>
    <name evidence="1" type="ORF">ERS013200_01279</name>
</gene>
<reference evidence="1 2" key="1">
    <citation type="submission" date="2015-07" db="EMBL/GenBank/DDBJ databases">
        <authorList>
            <consortium name="Pathogen Informatics"/>
        </authorList>
    </citation>
    <scope>NUCLEOTIDE SEQUENCE [LARGE SCALE GENOMIC DNA]</scope>
    <source>
        <strain evidence="1 2">A316</strain>
    </source>
</reference>
<organism evidence="1 2">
    <name type="scientific">Vibrio cholerae</name>
    <dbReference type="NCBI Taxonomy" id="666"/>
    <lineage>
        <taxon>Bacteria</taxon>
        <taxon>Pseudomonadati</taxon>
        <taxon>Pseudomonadota</taxon>
        <taxon>Gammaproteobacteria</taxon>
        <taxon>Vibrionales</taxon>
        <taxon>Vibrionaceae</taxon>
        <taxon>Vibrio</taxon>
    </lineage>
</organism>
<proteinExistence type="predicted"/>
<evidence type="ECO:0000313" key="1">
    <source>
        <dbReference type="EMBL" id="CSC38474.1"/>
    </source>
</evidence>
<evidence type="ECO:0000313" key="2">
    <source>
        <dbReference type="Proteomes" id="UP000041770"/>
    </source>
</evidence>
<name>A0A656AX77_VIBCL</name>
<accession>A0A656AX77</accession>
<protein>
    <submittedName>
        <fullName evidence="1">Uncharacterized protein</fullName>
    </submittedName>
</protein>